<dbReference type="PANTHER" id="PTHR45794">
    <property type="entry name" value="LEUCYL-TRNA SYNTHETASE"/>
    <property type="match status" value="1"/>
</dbReference>
<dbReference type="RefSeq" id="XP_012769005.1">
    <property type="nucleotide sequence ID" value="XM_012913551.1"/>
</dbReference>
<evidence type="ECO:0000256" key="4">
    <source>
        <dbReference type="ARBA" id="ARBA00022741"/>
    </source>
</evidence>
<evidence type="ECO:0000256" key="3">
    <source>
        <dbReference type="ARBA" id="ARBA00022598"/>
    </source>
</evidence>
<evidence type="ECO:0000256" key="9">
    <source>
        <dbReference type="RuleBase" id="RU363035"/>
    </source>
</evidence>
<dbReference type="EC" id="6.1.1.4" evidence="2"/>
<keyword evidence="4 9" id="KW-0547">Nucleotide-binding</keyword>
<dbReference type="Gene3D" id="3.90.740.10">
    <property type="entry name" value="Valyl/Leucyl/Isoleucyl-tRNA synthetase, editing domain"/>
    <property type="match status" value="1"/>
</dbReference>
<dbReference type="Gene3D" id="3.40.50.620">
    <property type="entry name" value="HUPs"/>
    <property type="match status" value="1"/>
</dbReference>
<feature type="domain" description="Aminoacyl-tRNA synthetase class Ia" evidence="11">
    <location>
        <begin position="16"/>
        <end position="95"/>
    </location>
</feature>
<gene>
    <name evidence="13" type="ORF">BBBOND_0307230</name>
</gene>
<dbReference type="STRING" id="5866.A0A061DCQ5"/>
<organism evidence="13 14">
    <name type="scientific">Babesia bigemina</name>
    <dbReference type="NCBI Taxonomy" id="5866"/>
    <lineage>
        <taxon>Eukaryota</taxon>
        <taxon>Sar</taxon>
        <taxon>Alveolata</taxon>
        <taxon>Apicomplexa</taxon>
        <taxon>Aconoidasida</taxon>
        <taxon>Piroplasmida</taxon>
        <taxon>Babesiidae</taxon>
        <taxon>Babesia</taxon>
    </lineage>
</organism>
<dbReference type="GO" id="GO:0002161">
    <property type="term" value="F:aminoacyl-tRNA deacylase activity"/>
    <property type="evidence" value="ECO:0007669"/>
    <property type="project" value="InterPro"/>
</dbReference>
<dbReference type="OMA" id="KFIEWQF"/>
<evidence type="ECO:0000256" key="5">
    <source>
        <dbReference type="ARBA" id="ARBA00022840"/>
    </source>
</evidence>
<dbReference type="FunFam" id="3.90.740.10:FF:000001">
    <property type="entry name" value="Leucine--tRNA ligase, cytoplasmic"/>
    <property type="match status" value="1"/>
</dbReference>
<dbReference type="InterPro" id="IPR004493">
    <property type="entry name" value="Leu-tRNA-synth_Ia_arc/euk"/>
</dbReference>
<reference evidence="14" key="1">
    <citation type="journal article" date="2014" name="Nucleic Acids Res.">
        <title>The evolutionary dynamics of variant antigen genes in Babesia reveal a history of genomic innovation underlying host-parasite interaction.</title>
        <authorList>
            <person name="Jackson A.P."/>
            <person name="Otto T.D."/>
            <person name="Darby A."/>
            <person name="Ramaprasad A."/>
            <person name="Xia D."/>
            <person name="Echaide I.E."/>
            <person name="Farber M."/>
            <person name="Gahlot S."/>
            <person name="Gamble J."/>
            <person name="Gupta D."/>
            <person name="Gupta Y."/>
            <person name="Jackson L."/>
            <person name="Malandrin L."/>
            <person name="Malas T.B."/>
            <person name="Moussa E."/>
            <person name="Nair M."/>
            <person name="Reid A.J."/>
            <person name="Sanders M."/>
            <person name="Sharma J."/>
            <person name="Tracey A."/>
            <person name="Quail M.A."/>
            <person name="Weir W."/>
            <person name="Wastling J.M."/>
            <person name="Hall N."/>
            <person name="Willadsen P."/>
            <person name="Lingelbach K."/>
            <person name="Shiels B."/>
            <person name="Tait A."/>
            <person name="Berriman M."/>
            <person name="Allred D.R."/>
            <person name="Pain A."/>
        </authorList>
    </citation>
    <scope>NUCLEOTIDE SEQUENCE [LARGE SCALE GENOMIC DNA]</scope>
    <source>
        <strain evidence="14">Bond</strain>
    </source>
</reference>
<evidence type="ECO:0000313" key="13">
    <source>
        <dbReference type="EMBL" id="CDR96819.1"/>
    </source>
</evidence>
<dbReference type="KEGG" id="bbig:BBBOND_0307230"/>
<feature type="domain" description="Methionyl/Valyl/Leucyl/Isoleucyl-tRNA synthetase anticodon-binding" evidence="12">
    <location>
        <begin position="847"/>
        <end position="969"/>
    </location>
</feature>
<dbReference type="InterPro" id="IPR001412">
    <property type="entry name" value="aa-tRNA-synth_I_CS"/>
</dbReference>
<dbReference type="InterPro" id="IPR009080">
    <property type="entry name" value="tRNAsynth_Ia_anticodon-bd"/>
</dbReference>
<dbReference type="SUPFAM" id="SSF50677">
    <property type="entry name" value="ValRS/IleRS/LeuRS editing domain"/>
    <property type="match status" value="1"/>
</dbReference>
<dbReference type="PANTHER" id="PTHR45794:SF1">
    <property type="entry name" value="LEUCINE--TRNA LIGASE, CYTOPLASMIC"/>
    <property type="match status" value="1"/>
</dbReference>
<keyword evidence="7 9" id="KW-0030">Aminoacyl-tRNA synthetase</keyword>
<dbReference type="PROSITE" id="PS00178">
    <property type="entry name" value="AA_TRNA_LIGASE_I"/>
    <property type="match status" value="1"/>
</dbReference>
<dbReference type="InterPro" id="IPR013155">
    <property type="entry name" value="M/V/L/I-tRNA-synth_anticd-bd"/>
</dbReference>
<protein>
    <recommendedName>
        <fullName evidence="2">leucine--tRNA ligase</fullName>
        <ecNumber evidence="2">6.1.1.4</ecNumber>
    </recommendedName>
    <alternativeName>
        <fullName evidence="8">Leucyl-tRNA synthetase</fullName>
    </alternativeName>
</protein>
<keyword evidence="6 9" id="KW-0648">Protein biosynthesis</keyword>
<evidence type="ECO:0000256" key="7">
    <source>
        <dbReference type="ARBA" id="ARBA00023146"/>
    </source>
</evidence>
<dbReference type="Pfam" id="PF00133">
    <property type="entry name" value="tRNA-synt_1"/>
    <property type="match status" value="2"/>
</dbReference>
<name>A0A061DCQ5_BABBI</name>
<dbReference type="SUPFAM" id="SSF47323">
    <property type="entry name" value="Anticodon-binding domain of a subclass of class I aminoacyl-tRNA synthetases"/>
    <property type="match status" value="1"/>
</dbReference>
<evidence type="ECO:0000259" key="12">
    <source>
        <dbReference type="Pfam" id="PF08264"/>
    </source>
</evidence>
<dbReference type="Pfam" id="PF08264">
    <property type="entry name" value="Anticodon_1"/>
    <property type="match status" value="1"/>
</dbReference>
<dbReference type="EMBL" id="LK391709">
    <property type="protein sequence ID" value="CDR96819.1"/>
    <property type="molecule type" value="Genomic_DNA"/>
</dbReference>
<sequence length="1120" mass="125123">MSKRAQLLENEALVRALWQEGRVFDASVPASGTADKYFCTFPYPYMNGRLHIGHAFSMSKAEFQARFQRTQGKAVLWPFGLHCTGMPIMACADKIKAELAEAKNAGLSAPITGSEELPVDTAGSQEQAQEKDCTKFSSKKSKLTAKSNVKMTQMEIMRHMGIADAEIPKFADPQHWLTYFSPLAIQDLQQFGTSVDWRRTFITTDRNPYYNAFVEWQFTRMKDLGTLHFGCRASIFSRSVMQPCADHDRAEGEGATAQEYTAIKMHLEESPFSILDSLDAPYAPYKEVLASKQVYLLAATLRPETMYGQTNCFVLPEGSYEVVLGFSTPKLNFNDFGVVESIVSVEEAVKRCDCLYVTSARSAMNMAYQGLVLLRPPQAPSTLSEVHSVSRCNGQELIGSALRTPLSVHQRIYVLPMLTISMEKGTGIVSCVPSDSPDDYMTLSEIRKKGAYYKEKYNVDAVHCSLDAVPVIDIPGLGSCAAELVCQQEKVASSKDSVKLERCKEILYKRGFYEGVMAVGPYTGRKVSEVKEVIRDEMLRDEQAFVYYEPTKRVVARAGDVCIVALCNQWYTKFSDEAWKQRVLAHVGDPSKFTCYSESALNQVKHVVSWLDNWACSRSYGLGTVLPWEDISQNKNSLIESLSDSTIYMAYYTIAHYLQGDIFGTTPGSLGLKAEQLTPEVFDYIFHLSDKAPADVDAAMCEKLRQMRDEFAYWYPVDLRTSGKDLIFNHLTMSLFVHNAIWGNVSSIDAMPRSYLCVGHILVDAEKMSKSKGNFLTLEDAIAQYTADGTRVALADAGDGLDDANFAKETAEAAVLKLHAILLSAQSDMELAGRANSGSSLSEYAKRVFMNELCVLAERAKESYSNFVYRDALKYCFYDYINARRNYMQMSQGDVDHAALVMYHETFCRIANPIIPHMCEFIWLKVLGRSTSLVGEPWPTLPAIDWALHRQVKLLSKNLDDFRKCKEKSLATSKKRKGAAPVAEFTGAVIYVAKEYPALHQEVLRALQAMDVVSGAMTEKDVIKALSTSDLVSKASVADKKTMLAFASFQLRDVAVMGSSALLLELPYCELAFLRSILPFVQQSLEVTELHVLPHDEAHERDTTSIRQSAFPGRPAVFFY</sequence>
<dbReference type="GeneID" id="24565360"/>
<dbReference type="NCBIfam" id="TIGR00395">
    <property type="entry name" value="leuS_arch"/>
    <property type="match status" value="1"/>
</dbReference>
<dbReference type="GO" id="GO:0006429">
    <property type="term" value="P:leucyl-tRNA aminoacylation"/>
    <property type="evidence" value="ECO:0007669"/>
    <property type="project" value="InterPro"/>
</dbReference>
<evidence type="ECO:0000256" key="1">
    <source>
        <dbReference type="ARBA" id="ARBA00005594"/>
    </source>
</evidence>
<dbReference type="GO" id="GO:0005524">
    <property type="term" value="F:ATP binding"/>
    <property type="evidence" value="ECO:0007669"/>
    <property type="project" value="UniProtKB-KW"/>
</dbReference>
<dbReference type="AlphaFoldDB" id="A0A061DCQ5"/>
<keyword evidence="3 9" id="KW-0436">Ligase</keyword>
<feature type="domain" description="Aminoacyl-tRNA synthetase class Ia" evidence="11">
    <location>
        <begin position="175"/>
        <end position="805"/>
    </location>
</feature>
<comment type="similarity">
    <text evidence="1 9">Belongs to the class-I aminoacyl-tRNA synthetase family.</text>
</comment>
<dbReference type="Gene3D" id="1.10.730.10">
    <property type="entry name" value="Isoleucyl-tRNA Synthetase, Domain 1"/>
    <property type="match status" value="1"/>
</dbReference>
<accession>A0A061DCQ5</accession>
<keyword evidence="5 9" id="KW-0067">ATP-binding</keyword>
<dbReference type="SUPFAM" id="SSF52374">
    <property type="entry name" value="Nucleotidylyl transferase"/>
    <property type="match status" value="1"/>
</dbReference>
<feature type="region of interest" description="Disordered" evidence="10">
    <location>
        <begin position="111"/>
        <end position="131"/>
    </location>
</feature>
<evidence type="ECO:0000256" key="8">
    <source>
        <dbReference type="ARBA" id="ARBA00030520"/>
    </source>
</evidence>
<dbReference type="InterPro" id="IPR009008">
    <property type="entry name" value="Val/Leu/Ile-tRNA-synth_edit"/>
</dbReference>
<evidence type="ECO:0000256" key="2">
    <source>
        <dbReference type="ARBA" id="ARBA00013164"/>
    </source>
</evidence>
<evidence type="ECO:0000259" key="11">
    <source>
        <dbReference type="Pfam" id="PF00133"/>
    </source>
</evidence>
<evidence type="ECO:0000256" key="10">
    <source>
        <dbReference type="SAM" id="MobiDB-lite"/>
    </source>
</evidence>
<dbReference type="VEuPathDB" id="PiroplasmaDB:BBBOND_0307230"/>
<evidence type="ECO:0000256" key="6">
    <source>
        <dbReference type="ARBA" id="ARBA00022917"/>
    </source>
</evidence>
<dbReference type="Proteomes" id="UP000033188">
    <property type="component" value="Chromosome 3"/>
</dbReference>
<dbReference type="OrthoDB" id="10249672at2759"/>
<dbReference type="GO" id="GO:0004823">
    <property type="term" value="F:leucine-tRNA ligase activity"/>
    <property type="evidence" value="ECO:0007669"/>
    <property type="project" value="UniProtKB-EC"/>
</dbReference>
<dbReference type="InterPro" id="IPR014729">
    <property type="entry name" value="Rossmann-like_a/b/a_fold"/>
</dbReference>
<keyword evidence="14" id="KW-1185">Reference proteome</keyword>
<proteinExistence type="inferred from homology"/>
<evidence type="ECO:0000313" key="14">
    <source>
        <dbReference type="Proteomes" id="UP000033188"/>
    </source>
</evidence>
<dbReference type="InterPro" id="IPR002300">
    <property type="entry name" value="aa-tRNA-synth_Ia"/>
</dbReference>